<comment type="caution">
    <text evidence="18">The sequence shown here is derived from an EMBL/GenBank/DDBJ whole genome shotgun (WGS) entry which is preliminary data.</text>
</comment>
<gene>
    <name evidence="9" type="primary">lon</name>
    <name evidence="18" type="ORF">EV211_10330</name>
</gene>
<dbReference type="PROSITE" id="PS01046">
    <property type="entry name" value="LON_SER"/>
    <property type="match status" value="1"/>
</dbReference>
<dbReference type="Gene3D" id="3.30.230.10">
    <property type="match status" value="1"/>
</dbReference>
<keyword evidence="7 9" id="KW-0067">ATP-binding</keyword>
<evidence type="ECO:0000256" key="10">
    <source>
        <dbReference type="PIRNR" id="PIRNR001174"/>
    </source>
</evidence>
<dbReference type="EC" id="3.4.21.53" evidence="9 10"/>
<dbReference type="PIRSF" id="PIRSF001174">
    <property type="entry name" value="Lon_proteas"/>
    <property type="match status" value="1"/>
</dbReference>
<organism evidence="18 19">
    <name type="scientific">Aminicella lysinilytica</name>
    <dbReference type="NCBI Taxonomy" id="433323"/>
    <lineage>
        <taxon>Bacteria</taxon>
        <taxon>Bacillati</taxon>
        <taxon>Bacillota</taxon>
        <taxon>Clostridia</taxon>
        <taxon>Peptostreptococcales</taxon>
        <taxon>Anaerovoracaceae</taxon>
        <taxon>Aminicella</taxon>
    </lineage>
</organism>
<dbReference type="GO" id="GO:0004252">
    <property type="term" value="F:serine-type endopeptidase activity"/>
    <property type="evidence" value="ECO:0007669"/>
    <property type="project" value="UniProtKB-UniRule"/>
</dbReference>
<feature type="active site" evidence="9 11">
    <location>
        <position position="710"/>
    </location>
</feature>
<keyword evidence="5 9" id="KW-0378">Hydrolase</keyword>
<comment type="subcellular location">
    <subcellularLocation>
        <location evidence="1 9 10">Cytoplasm</location>
    </subcellularLocation>
</comment>
<feature type="domain" description="Lon proteolytic" evidence="16">
    <location>
        <begin position="623"/>
        <end position="804"/>
    </location>
</feature>
<evidence type="ECO:0000256" key="11">
    <source>
        <dbReference type="PIRSR" id="PIRSR001174-1"/>
    </source>
</evidence>
<feature type="binding site" evidence="9 12">
    <location>
        <begin position="387"/>
        <end position="394"/>
    </location>
    <ligand>
        <name>ATP</name>
        <dbReference type="ChEBI" id="CHEBI:30616"/>
    </ligand>
</feature>
<dbReference type="Gene3D" id="1.20.58.1480">
    <property type="match status" value="1"/>
</dbReference>
<dbReference type="SMART" id="SM00382">
    <property type="entry name" value="AAA"/>
    <property type="match status" value="1"/>
</dbReference>
<dbReference type="PROSITE" id="PS51787">
    <property type="entry name" value="LON_N"/>
    <property type="match status" value="1"/>
</dbReference>
<evidence type="ECO:0000313" key="19">
    <source>
        <dbReference type="Proteomes" id="UP000295500"/>
    </source>
</evidence>
<accession>A0A4R6QDU6</accession>
<evidence type="ECO:0000313" key="18">
    <source>
        <dbReference type="EMBL" id="TDP59609.1"/>
    </source>
</evidence>
<evidence type="ECO:0000256" key="2">
    <source>
        <dbReference type="ARBA" id="ARBA00022490"/>
    </source>
</evidence>
<comment type="induction">
    <text evidence="9">By heat shock.</text>
</comment>
<dbReference type="GO" id="GO:0006515">
    <property type="term" value="P:protein quality control for misfolded or incompletely synthesized proteins"/>
    <property type="evidence" value="ECO:0007669"/>
    <property type="project" value="UniProtKB-UniRule"/>
</dbReference>
<evidence type="ECO:0000256" key="5">
    <source>
        <dbReference type="ARBA" id="ARBA00022801"/>
    </source>
</evidence>
<dbReference type="NCBIfam" id="TIGR00763">
    <property type="entry name" value="lon"/>
    <property type="match status" value="1"/>
</dbReference>
<dbReference type="InterPro" id="IPR008269">
    <property type="entry name" value="Lon_proteolytic"/>
</dbReference>
<keyword evidence="8 9" id="KW-0346">Stress response</keyword>
<protein>
    <recommendedName>
        <fullName evidence="9 10">Lon protease</fullName>
        <ecNumber evidence="9 10">3.4.21.53</ecNumber>
    </recommendedName>
    <alternativeName>
        <fullName evidence="9">ATP-dependent protease La</fullName>
    </alternativeName>
</protein>
<dbReference type="InterPro" id="IPR003959">
    <property type="entry name" value="ATPase_AAA_core"/>
</dbReference>
<evidence type="ECO:0000256" key="1">
    <source>
        <dbReference type="ARBA" id="ARBA00004496"/>
    </source>
</evidence>
<evidence type="ECO:0000256" key="4">
    <source>
        <dbReference type="ARBA" id="ARBA00022741"/>
    </source>
</evidence>
<feature type="region of interest" description="Disordered" evidence="15">
    <location>
        <begin position="1"/>
        <end position="23"/>
    </location>
</feature>
<comment type="function">
    <text evidence="9">ATP-dependent serine protease that mediates the selective degradation of mutant and abnormal proteins as well as certain short-lived regulatory proteins. Required for cellular homeostasis and for survival from DNA damage and developmental changes induced by stress. Degrades polypeptides processively to yield small peptide fragments that are 5 to 10 amino acids long. Binds to DNA in a double-stranded, site-specific manner.</text>
</comment>
<dbReference type="PROSITE" id="PS51786">
    <property type="entry name" value="LON_PROTEOLYTIC"/>
    <property type="match status" value="1"/>
</dbReference>
<dbReference type="HAMAP" id="MF_01973">
    <property type="entry name" value="lon_bact"/>
    <property type="match status" value="1"/>
</dbReference>
<dbReference type="InterPro" id="IPR008268">
    <property type="entry name" value="Peptidase_S16_AS"/>
</dbReference>
<evidence type="ECO:0000256" key="6">
    <source>
        <dbReference type="ARBA" id="ARBA00022825"/>
    </source>
</evidence>
<dbReference type="Gene3D" id="2.30.130.40">
    <property type="entry name" value="LON domain-like"/>
    <property type="match status" value="1"/>
</dbReference>
<evidence type="ECO:0000256" key="7">
    <source>
        <dbReference type="ARBA" id="ARBA00022840"/>
    </source>
</evidence>
<evidence type="ECO:0000256" key="9">
    <source>
        <dbReference type="HAMAP-Rule" id="MF_01973"/>
    </source>
</evidence>
<dbReference type="GO" id="GO:0016887">
    <property type="term" value="F:ATP hydrolysis activity"/>
    <property type="evidence" value="ECO:0007669"/>
    <property type="project" value="UniProtKB-UniRule"/>
</dbReference>
<dbReference type="InterPro" id="IPR003593">
    <property type="entry name" value="AAA+_ATPase"/>
</dbReference>
<keyword evidence="2 9" id="KW-0963">Cytoplasm</keyword>
<reference evidence="18 19" key="1">
    <citation type="submission" date="2019-03" db="EMBL/GenBank/DDBJ databases">
        <title>Genomic Encyclopedia of Type Strains, Phase IV (KMG-IV): sequencing the most valuable type-strain genomes for metagenomic binning, comparative biology and taxonomic classification.</title>
        <authorList>
            <person name="Goeker M."/>
        </authorList>
    </citation>
    <scope>NUCLEOTIDE SEQUENCE [LARGE SCALE GENOMIC DNA]</scope>
    <source>
        <strain evidence="18 19">DSM 28287</strain>
    </source>
</reference>
<comment type="subunit">
    <text evidence="9 10">Homohexamer. Organized in a ring with a central cavity.</text>
</comment>
<dbReference type="EMBL" id="SNXO01000003">
    <property type="protein sequence ID" value="TDP59609.1"/>
    <property type="molecule type" value="Genomic_DNA"/>
</dbReference>
<evidence type="ECO:0000256" key="8">
    <source>
        <dbReference type="ARBA" id="ARBA00023016"/>
    </source>
</evidence>
<dbReference type="InterPro" id="IPR027417">
    <property type="entry name" value="P-loop_NTPase"/>
</dbReference>
<name>A0A4R6QDU6_9FIRM</name>
<keyword evidence="3 9" id="KW-0645">Protease</keyword>
<sequence>MNEEFENNENIAVDNNDSKPGMTETVDMEEKKIQTKEVLPCIPLRGVSIFPNTVVHFDIGREKSIKALEAAMGTDKLMFVSTQKDENILIPTAWDMYQVGTVVKVKQMLKIQGDAVRVLVEGICRATIDESVTEENYISCAIDRIEEKSNENSLELEDKAELRIIKEEFVEYAALTSQVTDEIVDKTLAVANPVAMVDKIANELFVPCAKKQKVLEALVFSERLKILATTLVEENEIAVIERDLSQKVKENIDNGQKEYFLREKMKAIQTELGDEEYAGAEAEEWLEKLDALKLDEKVDEKVRKEIGKFSKMMPSSAESSVIRNYVETILDLPWHNSSKVNVNLKKAEKILNEDHYGLDKVKERVLEYLAVVHLSKAIKGPILCLVGPPGVGKTSIAKSIARASGREFVRMSLGGVRDEAEIRGHRRTYIGAIPGRVINSIKDAGTNNPVFLFDEVDKIGADFKGDPASALLEVLDPEQNSTFTDHFLEIPFDLSKVMFITTANTADTIPAPLLDRMEIIEVSGYTEEEKVKIATKYLVPKELKANGLKKENFKISERALHDLVNYYTRESGVRNLQRDIANLCRKVAKKVVTNKNKSYSITPGNLEKYLGKHRFHYDMVEGENQIGVTTGLAWTTVGGDTLQIETAVLPGSGKLSLTGQLGDVMQESAKAGVSYIRSVADQYGIEKDFYKKYDLHIHVPEGAVPKDGPSAGVTMCTAVVSALTKTPVKRDVAMTGEVTLRGKVLPVGGIKEKVLAAHRAGIKKILLPRENEPDIDEIPSAVRKEIDFVLIDDVSQALDNALVR</sequence>
<dbReference type="InterPro" id="IPR014721">
    <property type="entry name" value="Ribsml_uS5_D2-typ_fold_subgr"/>
</dbReference>
<feature type="active site" evidence="9 11">
    <location>
        <position position="753"/>
    </location>
</feature>
<dbReference type="Pfam" id="PF02190">
    <property type="entry name" value="LON_substr_bdg"/>
    <property type="match status" value="1"/>
</dbReference>
<dbReference type="InterPro" id="IPR054594">
    <property type="entry name" value="Lon_lid"/>
</dbReference>
<dbReference type="Gene3D" id="1.20.5.5270">
    <property type="match status" value="1"/>
</dbReference>
<keyword evidence="4 9" id="KW-0547">Nucleotide-binding</keyword>
<dbReference type="PANTHER" id="PTHR10046">
    <property type="entry name" value="ATP DEPENDENT LON PROTEASE FAMILY MEMBER"/>
    <property type="match status" value="1"/>
</dbReference>
<comment type="catalytic activity">
    <reaction evidence="9 10 13">
        <text>Hydrolysis of proteins in presence of ATP.</text>
        <dbReference type="EC" id="3.4.21.53"/>
    </reaction>
</comment>
<dbReference type="SUPFAM" id="SSF88697">
    <property type="entry name" value="PUA domain-like"/>
    <property type="match status" value="1"/>
</dbReference>
<proteinExistence type="evidence at transcript level"/>
<keyword evidence="6 9" id="KW-0720">Serine protease</keyword>
<dbReference type="Pfam" id="PF00004">
    <property type="entry name" value="AAA"/>
    <property type="match status" value="1"/>
</dbReference>
<comment type="similarity">
    <text evidence="9 10 13 14">Belongs to the peptidase S16 family.</text>
</comment>
<dbReference type="SUPFAM" id="SSF52540">
    <property type="entry name" value="P-loop containing nucleoside triphosphate hydrolases"/>
    <property type="match status" value="1"/>
</dbReference>
<dbReference type="InterPro" id="IPR046336">
    <property type="entry name" value="Lon_prtase_N_sf"/>
</dbReference>
<dbReference type="Gene3D" id="3.40.50.300">
    <property type="entry name" value="P-loop containing nucleotide triphosphate hydrolases"/>
    <property type="match status" value="1"/>
</dbReference>
<dbReference type="GO" id="GO:0043565">
    <property type="term" value="F:sequence-specific DNA binding"/>
    <property type="evidence" value="ECO:0007669"/>
    <property type="project" value="UniProtKB-UniRule"/>
</dbReference>
<dbReference type="PRINTS" id="PR00830">
    <property type="entry name" value="ENDOLAPTASE"/>
</dbReference>
<feature type="domain" description="Lon N-terminal" evidence="17">
    <location>
        <begin position="39"/>
        <end position="235"/>
    </location>
</feature>
<dbReference type="GO" id="GO:0034605">
    <property type="term" value="P:cellular response to heat"/>
    <property type="evidence" value="ECO:0007669"/>
    <property type="project" value="UniProtKB-UniRule"/>
</dbReference>
<dbReference type="GO" id="GO:0004176">
    <property type="term" value="F:ATP-dependent peptidase activity"/>
    <property type="evidence" value="ECO:0007669"/>
    <property type="project" value="UniProtKB-UniRule"/>
</dbReference>
<dbReference type="Pfam" id="PF22667">
    <property type="entry name" value="Lon_lid"/>
    <property type="match status" value="1"/>
</dbReference>
<dbReference type="CDD" id="cd19500">
    <property type="entry name" value="RecA-like_Lon"/>
    <property type="match status" value="1"/>
</dbReference>
<dbReference type="AlphaFoldDB" id="A0A4R6QDU6"/>
<dbReference type="GO" id="GO:0005524">
    <property type="term" value="F:ATP binding"/>
    <property type="evidence" value="ECO:0007669"/>
    <property type="project" value="UniProtKB-UniRule"/>
</dbReference>
<dbReference type="InterPro" id="IPR003111">
    <property type="entry name" value="Lon_prtase_N"/>
</dbReference>
<dbReference type="InterPro" id="IPR004815">
    <property type="entry name" value="Lon_bac/euk-typ"/>
</dbReference>
<dbReference type="InterPro" id="IPR027065">
    <property type="entry name" value="Lon_Prtase"/>
</dbReference>
<dbReference type="SMART" id="SM00464">
    <property type="entry name" value="LON"/>
    <property type="match status" value="1"/>
</dbReference>
<dbReference type="Gene3D" id="1.10.8.60">
    <property type="match status" value="1"/>
</dbReference>
<evidence type="ECO:0000256" key="13">
    <source>
        <dbReference type="PROSITE-ProRule" id="PRU01122"/>
    </source>
</evidence>
<dbReference type="Pfam" id="PF05362">
    <property type="entry name" value="Lon_C"/>
    <property type="match status" value="1"/>
</dbReference>
<dbReference type="GO" id="GO:0005737">
    <property type="term" value="C:cytoplasm"/>
    <property type="evidence" value="ECO:0007669"/>
    <property type="project" value="UniProtKB-SubCell"/>
</dbReference>
<evidence type="ECO:0000256" key="14">
    <source>
        <dbReference type="RuleBase" id="RU000591"/>
    </source>
</evidence>
<dbReference type="InterPro" id="IPR027543">
    <property type="entry name" value="Lon_bac"/>
</dbReference>
<dbReference type="FunFam" id="3.40.50.300:FF:000382">
    <property type="entry name" value="Lon protease homolog 2, peroxisomal"/>
    <property type="match status" value="1"/>
</dbReference>
<dbReference type="InterPro" id="IPR020568">
    <property type="entry name" value="Ribosomal_Su5_D2-typ_SF"/>
</dbReference>
<evidence type="ECO:0000256" key="3">
    <source>
        <dbReference type="ARBA" id="ARBA00022670"/>
    </source>
</evidence>
<keyword evidence="19" id="KW-1185">Reference proteome</keyword>
<dbReference type="InterPro" id="IPR015947">
    <property type="entry name" value="PUA-like_sf"/>
</dbReference>
<evidence type="ECO:0000259" key="17">
    <source>
        <dbReference type="PROSITE" id="PS51787"/>
    </source>
</evidence>
<evidence type="ECO:0000256" key="12">
    <source>
        <dbReference type="PIRSR" id="PIRSR001174-2"/>
    </source>
</evidence>
<dbReference type="SUPFAM" id="SSF54211">
    <property type="entry name" value="Ribosomal protein S5 domain 2-like"/>
    <property type="match status" value="1"/>
</dbReference>
<evidence type="ECO:0000256" key="15">
    <source>
        <dbReference type="SAM" id="MobiDB-lite"/>
    </source>
</evidence>
<dbReference type="Proteomes" id="UP000295500">
    <property type="component" value="Unassembled WGS sequence"/>
</dbReference>
<evidence type="ECO:0000259" key="16">
    <source>
        <dbReference type="PROSITE" id="PS51786"/>
    </source>
</evidence>